<feature type="compositionally biased region" description="Low complexity" evidence="1">
    <location>
        <begin position="61"/>
        <end position="70"/>
    </location>
</feature>
<feature type="compositionally biased region" description="Pro residues" evidence="1">
    <location>
        <begin position="81"/>
        <end position="93"/>
    </location>
</feature>
<feature type="region of interest" description="Disordered" evidence="1">
    <location>
        <begin position="1"/>
        <end position="96"/>
    </location>
</feature>
<organism evidence="2 3">
    <name type="scientific">Erythroxylum novogranatense</name>
    <dbReference type="NCBI Taxonomy" id="1862640"/>
    <lineage>
        <taxon>Eukaryota</taxon>
        <taxon>Viridiplantae</taxon>
        <taxon>Streptophyta</taxon>
        <taxon>Embryophyta</taxon>
        <taxon>Tracheophyta</taxon>
        <taxon>Spermatophyta</taxon>
        <taxon>Magnoliopsida</taxon>
        <taxon>eudicotyledons</taxon>
        <taxon>Gunneridae</taxon>
        <taxon>Pentapetalae</taxon>
        <taxon>rosids</taxon>
        <taxon>fabids</taxon>
        <taxon>Malpighiales</taxon>
        <taxon>Erythroxylaceae</taxon>
        <taxon>Erythroxylum</taxon>
    </lineage>
</organism>
<reference evidence="2 3" key="1">
    <citation type="submission" date="2021-09" db="EMBL/GenBank/DDBJ databases">
        <title>Genomic insights and catalytic innovation underlie evolution of tropane alkaloids biosynthesis.</title>
        <authorList>
            <person name="Wang Y.-J."/>
            <person name="Tian T."/>
            <person name="Huang J.-P."/>
            <person name="Huang S.-X."/>
        </authorList>
    </citation>
    <scope>NUCLEOTIDE SEQUENCE [LARGE SCALE GENOMIC DNA]</scope>
    <source>
        <strain evidence="2">KIB-2018</strain>
        <tissue evidence="2">Leaf</tissue>
    </source>
</reference>
<feature type="compositionally biased region" description="Low complexity" evidence="1">
    <location>
        <begin position="17"/>
        <end position="31"/>
    </location>
</feature>
<gene>
    <name evidence="2" type="ORF">K2173_000776</name>
</gene>
<evidence type="ECO:0000313" key="3">
    <source>
        <dbReference type="Proteomes" id="UP001159364"/>
    </source>
</evidence>
<proteinExistence type="predicted"/>
<keyword evidence="3" id="KW-1185">Reference proteome</keyword>
<accession>A0AAV8T2W1</accession>
<protein>
    <submittedName>
        <fullName evidence="2">Uncharacterized protein</fullName>
    </submittedName>
</protein>
<sequence length="249" mass="26719">MASSSSSPIPRSPQPLVPSSSSIFRSPSQSPHKPLPSPSENSNPNAPFFVPSPRPPPPNSSLPLSVHSPSIRPTPETAVSPHPPQKTPPPVPPRSWKSVVEDGTRVLSATKELFFFPSEIKENQVYVIPPRELAQRGASQFRTALVGFYPVVHRALDSVEAQQVTEVSPELNSPLRVPSVHSSDSLCGVAEVPAHQAGDLPGSTDGLSLAPPKKPLKDPVEGLLQQSSVEWGAIYFGSGSNRYTSLFFF</sequence>
<feature type="compositionally biased region" description="Low complexity" evidence="1">
    <location>
        <begin position="38"/>
        <end position="49"/>
    </location>
</feature>
<feature type="compositionally biased region" description="Pro residues" evidence="1">
    <location>
        <begin position="50"/>
        <end position="60"/>
    </location>
</feature>
<evidence type="ECO:0000256" key="1">
    <source>
        <dbReference type="SAM" id="MobiDB-lite"/>
    </source>
</evidence>
<name>A0AAV8T2W1_9ROSI</name>
<dbReference type="Proteomes" id="UP001159364">
    <property type="component" value="Linkage Group LG06"/>
</dbReference>
<comment type="caution">
    <text evidence="2">The sequence shown here is derived from an EMBL/GenBank/DDBJ whole genome shotgun (WGS) entry which is preliminary data.</text>
</comment>
<evidence type="ECO:0000313" key="2">
    <source>
        <dbReference type="EMBL" id="KAJ8761097.1"/>
    </source>
</evidence>
<dbReference type="AlphaFoldDB" id="A0AAV8T2W1"/>
<dbReference type="EMBL" id="JAIWQS010000006">
    <property type="protein sequence ID" value="KAJ8761097.1"/>
    <property type="molecule type" value="Genomic_DNA"/>
</dbReference>